<dbReference type="FunFam" id="1.10.472.10:FF:000088">
    <property type="entry name" value="Cyclin-H"/>
    <property type="match status" value="1"/>
</dbReference>
<dbReference type="GO" id="GO:0006357">
    <property type="term" value="P:regulation of transcription by RNA polymerase II"/>
    <property type="evidence" value="ECO:0007669"/>
    <property type="project" value="InterPro"/>
</dbReference>
<keyword evidence="4" id="KW-0131">Cell cycle</keyword>
<dbReference type="PANTHER" id="PTHR10026">
    <property type="entry name" value="CYCLIN"/>
    <property type="match status" value="1"/>
</dbReference>
<feature type="region of interest" description="Disordered" evidence="8">
    <location>
        <begin position="297"/>
        <end position="332"/>
    </location>
</feature>
<dbReference type="InterPro" id="IPR027081">
    <property type="entry name" value="CyclinH/Ccl1"/>
</dbReference>
<evidence type="ECO:0000256" key="5">
    <source>
        <dbReference type="ARBA" id="ARBA00025343"/>
    </source>
</evidence>
<evidence type="ECO:0000256" key="4">
    <source>
        <dbReference type="ARBA" id="ARBA00023306"/>
    </source>
</evidence>
<protein>
    <recommendedName>
        <fullName evidence="2">Cyclin-H</fullName>
    </recommendedName>
</protein>
<sequence length="332" mass="38964">MFSNSTQCKHWMFKDDQQVSRLRQEANCRFIERHNDESRSQDSPYEHFLTADEERMIYKHYEFTLRDFCKKFQPPVPRSVIGTSFHYFKRFYLNNSVMDYHPKHMLVTCVYLACKVEEFNVSIAQFVSNLRGDREKATDIILSHELLLMQQLKYHLTVHNPYRPLEGLLIDIKTRCRQFPDPEKLRVLMDDFLDRTLFTDAMLLMAPSQIALTAVLYAANKAQSSYDAYVTDVLFANSSRETLQHIRDTVKRLWLMVKSIEVPQKDKVKAAEQKLEGCRNQENNPDSQVYKRKLQEMLDDEPVDTGAKYARYSEDERVDEDALGGTAPFDSP</sequence>
<dbReference type="NCBIfam" id="TIGR00569">
    <property type="entry name" value="ccl1"/>
    <property type="match status" value="1"/>
</dbReference>
<dbReference type="InterPro" id="IPR013763">
    <property type="entry name" value="Cyclin-like_dom"/>
</dbReference>
<comment type="similarity">
    <text evidence="1">Belongs to the cyclin family. Cyclin C subfamily.</text>
</comment>
<dbReference type="Gene3D" id="1.10.472.10">
    <property type="entry name" value="Cyclin-like"/>
    <property type="match status" value="2"/>
</dbReference>
<dbReference type="GeneID" id="135386303"/>
<comment type="function">
    <text evidence="5">Regulates CDK7, the catalytic subunit of the CDK-activating kinase (CAK) enzymatic complex. CAK activates the cyclin-associated kinases CDK1, CDK2, CDK4 and CDK6 by threonine phosphorylation. CAK complexed to the core-TFIIH basal transcription factor activates RNA polymerase II by serine phosphorylation of the repetitive C-terminal domain (CTD) of its large subunit (POLR2A), allowing its escape from the promoter and elongation of the transcripts. Involved in cell cycle control and in RNA transcription by RNA polymerase II. Its expression and activity are constant throughout the cell cycle.</text>
</comment>
<dbReference type="CTD" id="40429"/>
<dbReference type="GO" id="GO:0016538">
    <property type="term" value="F:cyclin-dependent protein serine/threonine kinase regulator activity"/>
    <property type="evidence" value="ECO:0007669"/>
    <property type="project" value="InterPro"/>
</dbReference>
<dbReference type="CDD" id="cd20525">
    <property type="entry name" value="CYCLIN_CCNH_rpt2"/>
    <property type="match status" value="1"/>
</dbReference>
<dbReference type="AlphaFoldDB" id="A0A2R5LFQ4"/>
<evidence type="ECO:0000256" key="6">
    <source>
        <dbReference type="ARBA" id="ARBA00026042"/>
    </source>
</evidence>
<dbReference type="CDD" id="cd20524">
    <property type="entry name" value="CYCLIN_CCNH_rpt1"/>
    <property type="match status" value="1"/>
</dbReference>
<reference evidence="10" key="1">
    <citation type="submission" date="2018-03" db="EMBL/GenBank/DDBJ databases">
        <title>The relapsing fever spirochete Borrelia turicatae persists in the highly oxidative environment of its soft-bodied tick vector.</title>
        <authorList>
            <person name="Bourret T.J."/>
            <person name="Boyle W.K."/>
            <person name="Valenzuela J.G."/>
            <person name="Oliveira F."/>
            <person name="Lopez J.E."/>
        </authorList>
    </citation>
    <scope>NUCLEOTIDE SEQUENCE</scope>
    <source>
        <strain evidence="10">Kansas strain/isolate</strain>
        <tissue evidence="10">Salivary glands</tissue>
    </source>
</reference>
<dbReference type="InterPro" id="IPR006671">
    <property type="entry name" value="Cyclin_N"/>
</dbReference>
<feature type="domain" description="Cyclin-like" evidence="9">
    <location>
        <begin position="63"/>
        <end position="150"/>
    </location>
</feature>
<keyword evidence="3 7" id="KW-0195">Cyclin</keyword>
<dbReference type="InterPro" id="IPR036915">
    <property type="entry name" value="Cyclin-like_sf"/>
</dbReference>
<evidence type="ECO:0000256" key="7">
    <source>
        <dbReference type="RuleBase" id="RU000383"/>
    </source>
</evidence>
<evidence type="ECO:0000256" key="2">
    <source>
        <dbReference type="ARBA" id="ARBA00019496"/>
    </source>
</evidence>
<evidence type="ECO:0000256" key="3">
    <source>
        <dbReference type="ARBA" id="ARBA00023127"/>
    </source>
</evidence>
<evidence type="ECO:0000256" key="8">
    <source>
        <dbReference type="SAM" id="MobiDB-lite"/>
    </source>
</evidence>
<dbReference type="EMBL" id="GGLE01004206">
    <property type="protein sequence ID" value="MBY08332.1"/>
    <property type="molecule type" value="Transcribed_RNA"/>
</dbReference>
<evidence type="ECO:0000256" key="1">
    <source>
        <dbReference type="ARBA" id="ARBA00008638"/>
    </source>
</evidence>
<name>A0A2R5LFQ4_9ACAR</name>
<dbReference type="RefSeq" id="XP_064472202.1">
    <property type="nucleotide sequence ID" value="XM_064616132.1"/>
</dbReference>
<dbReference type="InterPro" id="IPR031658">
    <property type="entry name" value="Cyclin_C_2"/>
</dbReference>
<evidence type="ECO:0000313" key="10">
    <source>
        <dbReference type="EMBL" id="MBY08332.1"/>
    </source>
</evidence>
<organism evidence="10">
    <name type="scientific">Ornithodoros turicata</name>
    <dbReference type="NCBI Taxonomy" id="34597"/>
    <lineage>
        <taxon>Eukaryota</taxon>
        <taxon>Metazoa</taxon>
        <taxon>Ecdysozoa</taxon>
        <taxon>Arthropoda</taxon>
        <taxon>Chelicerata</taxon>
        <taxon>Arachnida</taxon>
        <taxon>Acari</taxon>
        <taxon>Parasitiformes</taxon>
        <taxon>Ixodida</taxon>
        <taxon>Ixodoidea</taxon>
        <taxon>Argasidae</taxon>
        <taxon>Ornithodorinae</taxon>
        <taxon>Ornithodoros</taxon>
    </lineage>
</organism>
<dbReference type="InterPro" id="IPR043198">
    <property type="entry name" value="Cyclin/Ssn8"/>
</dbReference>
<accession>A0A2R5LFQ4</accession>
<evidence type="ECO:0000259" key="9">
    <source>
        <dbReference type="SMART" id="SM00385"/>
    </source>
</evidence>
<dbReference type="Pfam" id="PF16899">
    <property type="entry name" value="Cyclin_C_2"/>
    <property type="match status" value="1"/>
</dbReference>
<dbReference type="FunFam" id="1.10.472.10:FF:000029">
    <property type="entry name" value="Cyclin h"/>
    <property type="match status" value="1"/>
</dbReference>
<proteinExistence type="inferred from homology"/>
<dbReference type="Pfam" id="PF00134">
    <property type="entry name" value="Cyclin_N"/>
    <property type="match status" value="1"/>
</dbReference>
<dbReference type="GO" id="GO:0070985">
    <property type="term" value="C:transcription factor TFIIK complex"/>
    <property type="evidence" value="ECO:0007669"/>
    <property type="project" value="InterPro"/>
</dbReference>
<comment type="subunit">
    <text evidence="6">Associates primarily with CDK7 and MAT1 to form the CAK complex. CAK can further associate with the core-TFIIH to form the TFIIH basal transcription factor.</text>
</comment>
<dbReference type="GO" id="GO:0006351">
    <property type="term" value="P:DNA-templated transcription"/>
    <property type="evidence" value="ECO:0007669"/>
    <property type="project" value="InterPro"/>
</dbReference>
<dbReference type="SMART" id="SM00385">
    <property type="entry name" value="CYCLIN"/>
    <property type="match status" value="1"/>
</dbReference>
<dbReference type="SUPFAM" id="SSF47954">
    <property type="entry name" value="Cyclin-like"/>
    <property type="match status" value="2"/>
</dbReference>
<dbReference type="KEGG" id="oti:135386303"/>